<keyword evidence="1" id="KW-1133">Transmembrane helix</keyword>
<evidence type="ECO:0000313" key="3">
    <source>
        <dbReference type="Proteomes" id="UP000662259"/>
    </source>
</evidence>
<name>A0A8I2H3N2_RHILV</name>
<dbReference type="AlphaFoldDB" id="A0A8I2H3N2"/>
<protein>
    <recommendedName>
        <fullName evidence="4">Transmembrane protein</fullName>
    </recommendedName>
</protein>
<sequence>MSKNRTEVFIEFLGADTSVPKVRHTMCVVICFIAPVVMGLGVWWWLPDHGWPLLCQIAAPLFGFGASVLWLLWPWFRTDIETAHRVMVVTSREIDHDGEPISEEPSEIKVTPIGSILDKAEKGSYRYVGGALALSWLLTLIPIVQAARDPAPPSEDVAILSRSLQELASAVHQHSQKLGDLSRDQAPSRVSEATIRELSAKIDALERRILPPR</sequence>
<accession>A0A8I2H3N2</accession>
<organism evidence="2 3">
    <name type="scientific">Rhizobium leguminosarum bv. viciae</name>
    <dbReference type="NCBI Taxonomy" id="387"/>
    <lineage>
        <taxon>Bacteria</taxon>
        <taxon>Pseudomonadati</taxon>
        <taxon>Pseudomonadota</taxon>
        <taxon>Alphaproteobacteria</taxon>
        <taxon>Hyphomicrobiales</taxon>
        <taxon>Rhizobiaceae</taxon>
        <taxon>Rhizobium/Agrobacterium group</taxon>
        <taxon>Rhizobium</taxon>
    </lineage>
</organism>
<feature type="transmembrane region" description="Helical" evidence="1">
    <location>
        <begin position="57"/>
        <end position="76"/>
    </location>
</feature>
<gene>
    <name evidence="2" type="ORF">GFL91_29210</name>
</gene>
<evidence type="ECO:0008006" key="4">
    <source>
        <dbReference type="Google" id="ProtNLM"/>
    </source>
</evidence>
<reference evidence="2" key="1">
    <citation type="submission" date="2019-10" db="EMBL/GenBank/DDBJ databases">
        <title>Rhizobium leguminosarum symbiovar viciae collection.</title>
        <authorList>
            <person name="Boivin S."/>
            <person name="Lepetit M."/>
        </authorList>
    </citation>
    <scope>NUCLEOTIDE SEQUENCE</scope>
    <source>
        <strain evidence="2">L143</strain>
    </source>
</reference>
<dbReference type="EMBL" id="WIEZ01000019">
    <property type="protein sequence ID" value="NKM48938.1"/>
    <property type="molecule type" value="Genomic_DNA"/>
</dbReference>
<dbReference type="RefSeq" id="WP_168277125.1">
    <property type="nucleotide sequence ID" value="NZ_WIEZ01000019.1"/>
</dbReference>
<evidence type="ECO:0000256" key="1">
    <source>
        <dbReference type="SAM" id="Phobius"/>
    </source>
</evidence>
<dbReference type="Proteomes" id="UP000662259">
    <property type="component" value="Unassembled WGS sequence"/>
</dbReference>
<evidence type="ECO:0000313" key="2">
    <source>
        <dbReference type="EMBL" id="NKM48938.1"/>
    </source>
</evidence>
<keyword evidence="1" id="KW-0472">Membrane</keyword>
<feature type="transmembrane region" description="Helical" evidence="1">
    <location>
        <begin position="26"/>
        <end position="45"/>
    </location>
</feature>
<keyword evidence="1" id="KW-0812">Transmembrane</keyword>
<comment type="caution">
    <text evidence="2">The sequence shown here is derived from an EMBL/GenBank/DDBJ whole genome shotgun (WGS) entry which is preliminary data.</text>
</comment>
<proteinExistence type="predicted"/>